<dbReference type="Gene3D" id="3.40.470.10">
    <property type="entry name" value="Uracil-DNA glycosylase-like domain"/>
    <property type="match status" value="1"/>
</dbReference>
<sequence length="253" mass="29326">MPIFHKFLNKDWNNGFQTHNCILDTVPYEPEVIIIGTFNHGWAWNNADFFYGRGMYMWTILGNMFLHNDNLMVDRRTVNNNIPTLDQIFQICKNGKIVFADIVQGTKPQVPIETKQHSILVNGEYIWYDHKDIHLDVMGTKGLLKDNVEEIVKYINTTKSIKHIYFTFKSGSWLVEKKQSIIAQAETESACSIFTPTGNGFGQNLQQYPERAWSMAHCWIWNDLPHPTPINKPGYGHFNHNWLINNGVTPAHF</sequence>
<keyword evidence="2" id="KW-1185">Reference proteome</keyword>
<evidence type="ECO:0000313" key="2">
    <source>
        <dbReference type="Proteomes" id="UP000198724"/>
    </source>
</evidence>
<organism evidence="1 2">
    <name type="scientific">Pontibacter chinhatensis</name>
    <dbReference type="NCBI Taxonomy" id="1436961"/>
    <lineage>
        <taxon>Bacteria</taxon>
        <taxon>Pseudomonadati</taxon>
        <taxon>Bacteroidota</taxon>
        <taxon>Cytophagia</taxon>
        <taxon>Cytophagales</taxon>
        <taxon>Hymenobacteraceae</taxon>
        <taxon>Pontibacter</taxon>
    </lineage>
</organism>
<evidence type="ECO:0000313" key="1">
    <source>
        <dbReference type="EMBL" id="SFH40560.1"/>
    </source>
</evidence>
<dbReference type="OrthoDB" id="1432824at2"/>
<dbReference type="AlphaFoldDB" id="A0A1I2ZS79"/>
<protein>
    <submittedName>
        <fullName evidence="1">Uncharacterized protein</fullName>
    </submittedName>
</protein>
<accession>A0A1I2ZS79</accession>
<name>A0A1I2ZS79_9BACT</name>
<dbReference type="InterPro" id="IPR036895">
    <property type="entry name" value="Uracil-DNA_glycosylase-like_sf"/>
</dbReference>
<proteinExistence type="predicted"/>
<gene>
    <name evidence="1" type="ORF">SAMN05421739_11812</name>
</gene>
<reference evidence="2" key="1">
    <citation type="submission" date="2016-10" db="EMBL/GenBank/DDBJ databases">
        <authorList>
            <person name="Varghese N."/>
            <person name="Submissions S."/>
        </authorList>
    </citation>
    <scope>NUCLEOTIDE SEQUENCE [LARGE SCALE GENOMIC DNA]</scope>
    <source>
        <strain evidence="2">LP51</strain>
    </source>
</reference>
<dbReference type="Proteomes" id="UP000198724">
    <property type="component" value="Unassembled WGS sequence"/>
</dbReference>
<dbReference type="RefSeq" id="WP_092105797.1">
    <property type="nucleotide sequence ID" value="NZ_FOOT01000018.1"/>
</dbReference>
<dbReference type="EMBL" id="FOOT01000018">
    <property type="protein sequence ID" value="SFH40560.1"/>
    <property type="molecule type" value="Genomic_DNA"/>
</dbReference>